<proteinExistence type="predicted"/>
<dbReference type="EMBL" id="JABWDY010022585">
    <property type="protein sequence ID" value="KAF5191639.1"/>
    <property type="molecule type" value="Genomic_DNA"/>
</dbReference>
<gene>
    <name evidence="1" type="ORF">FRX31_018774</name>
</gene>
<reference evidence="1 2" key="1">
    <citation type="submission" date="2020-06" db="EMBL/GenBank/DDBJ databases">
        <title>Transcriptomic and genomic resources for Thalictrum thalictroides and T. hernandezii: Facilitating candidate gene discovery in an emerging model plant lineage.</title>
        <authorList>
            <person name="Arias T."/>
            <person name="Riano-Pachon D.M."/>
            <person name="Di Stilio V.S."/>
        </authorList>
    </citation>
    <scope>NUCLEOTIDE SEQUENCE [LARGE SCALE GENOMIC DNA]</scope>
    <source>
        <strain evidence="2">cv. WT478/WT964</strain>
        <tissue evidence="1">Leaves</tissue>
    </source>
</reference>
<keyword evidence="2" id="KW-1185">Reference proteome</keyword>
<organism evidence="1 2">
    <name type="scientific">Thalictrum thalictroides</name>
    <name type="common">Rue-anemone</name>
    <name type="synonym">Anemone thalictroides</name>
    <dbReference type="NCBI Taxonomy" id="46969"/>
    <lineage>
        <taxon>Eukaryota</taxon>
        <taxon>Viridiplantae</taxon>
        <taxon>Streptophyta</taxon>
        <taxon>Embryophyta</taxon>
        <taxon>Tracheophyta</taxon>
        <taxon>Spermatophyta</taxon>
        <taxon>Magnoliopsida</taxon>
        <taxon>Ranunculales</taxon>
        <taxon>Ranunculaceae</taxon>
        <taxon>Thalictroideae</taxon>
        <taxon>Thalictrum</taxon>
    </lineage>
</organism>
<evidence type="ECO:0000313" key="2">
    <source>
        <dbReference type="Proteomes" id="UP000554482"/>
    </source>
</evidence>
<dbReference type="AlphaFoldDB" id="A0A7J6W2N6"/>
<comment type="caution">
    <text evidence="1">The sequence shown here is derived from an EMBL/GenBank/DDBJ whole genome shotgun (WGS) entry which is preliminary data.</text>
</comment>
<sequence>MISDIWLILPQGLHHLTAIQDFEFTSVNPLISTSMSSNIPPACSLAYQRLSNSSQMFEAATQTPNRLFYDELMTWKIFYAFMHQTWSSYDHIVAEFKISEWNRAYKFTYSCFLFPEGSELALEFRATNPMLPPTIHGHCQVFLPLASAIHILCLHLILSKWNMKISNLLCMDYTMILNWTSSRTSCLKGSEIDQSPPTYKLALKMLSYAALELSKLGHYGSCRNELIFKNKAFELPKVIRQLKCTISAWGGWTARQEDSVQGMISCREG</sequence>
<protein>
    <submittedName>
        <fullName evidence="1">Uncharacterized protein</fullName>
    </submittedName>
</protein>
<accession>A0A7J6W2N6</accession>
<name>A0A7J6W2N6_THATH</name>
<dbReference type="Proteomes" id="UP000554482">
    <property type="component" value="Unassembled WGS sequence"/>
</dbReference>
<evidence type="ECO:0000313" key="1">
    <source>
        <dbReference type="EMBL" id="KAF5191639.1"/>
    </source>
</evidence>